<dbReference type="Proteomes" id="UP000054564">
    <property type="component" value="Unassembled WGS sequence"/>
</dbReference>
<keyword evidence="3" id="KW-1185">Reference proteome</keyword>
<gene>
    <name evidence="2" type="ORF">PSTG_18319</name>
</gene>
<dbReference type="EMBL" id="AJIL01002556">
    <property type="protein sequence ID" value="KNE88281.1"/>
    <property type="molecule type" value="Genomic_DNA"/>
</dbReference>
<dbReference type="InterPro" id="IPR046673">
    <property type="entry name" value="ToxA_N"/>
</dbReference>
<dbReference type="AlphaFoldDB" id="A0A0L0UMS0"/>
<proteinExistence type="predicted"/>
<accession>A0A0L0UMS0</accession>
<name>A0A0L0UMS0_9BASI</name>
<evidence type="ECO:0000313" key="3">
    <source>
        <dbReference type="Proteomes" id="UP000054564"/>
    </source>
</evidence>
<reference evidence="3" key="1">
    <citation type="submission" date="2014-03" db="EMBL/GenBank/DDBJ databases">
        <title>The Genome Sequence of Puccinia striiformis f. sp. tritici PST-78.</title>
        <authorList>
            <consortium name="The Broad Institute Genome Sequencing Platform"/>
            <person name="Cuomo C."/>
            <person name="Hulbert S."/>
            <person name="Chen X."/>
            <person name="Walker B."/>
            <person name="Young S.K."/>
            <person name="Zeng Q."/>
            <person name="Gargeya S."/>
            <person name="Fitzgerald M."/>
            <person name="Haas B."/>
            <person name="Abouelleil A."/>
            <person name="Alvarado L."/>
            <person name="Arachchi H.M."/>
            <person name="Berlin A.M."/>
            <person name="Chapman S.B."/>
            <person name="Goldberg J."/>
            <person name="Griggs A."/>
            <person name="Gujja S."/>
            <person name="Hansen M."/>
            <person name="Howarth C."/>
            <person name="Imamovic A."/>
            <person name="Larimer J."/>
            <person name="McCowan C."/>
            <person name="Montmayeur A."/>
            <person name="Murphy C."/>
            <person name="Neiman D."/>
            <person name="Pearson M."/>
            <person name="Priest M."/>
            <person name="Roberts A."/>
            <person name="Saif S."/>
            <person name="Shea T."/>
            <person name="Sisk P."/>
            <person name="Sykes S."/>
            <person name="Wortman J."/>
            <person name="Nusbaum C."/>
            <person name="Birren B."/>
        </authorList>
    </citation>
    <scope>NUCLEOTIDE SEQUENCE [LARGE SCALE GENOMIC DNA]</scope>
    <source>
        <strain evidence="3">race PST-78</strain>
    </source>
</reference>
<sequence>MAKIQTVVEFAQPLLETALKHAGHELDVEQTCLRLYVPVEDAFGRRTGGFKSKTFSLLQAALNNFEEPEAAPGFFNSASGFITRPDDTLGHFERVTTALSIDAFATLCRELDLGRKYHTYLHAHARPDSAIDRSLLRLRYTTWKKDALKAAAHMALLKGDIKADGFCLAAESSQR</sequence>
<organism evidence="2 3">
    <name type="scientific">Puccinia striiformis f. sp. tritici PST-78</name>
    <dbReference type="NCBI Taxonomy" id="1165861"/>
    <lineage>
        <taxon>Eukaryota</taxon>
        <taxon>Fungi</taxon>
        <taxon>Dikarya</taxon>
        <taxon>Basidiomycota</taxon>
        <taxon>Pucciniomycotina</taxon>
        <taxon>Pucciniomycetes</taxon>
        <taxon>Pucciniales</taxon>
        <taxon>Pucciniaceae</taxon>
        <taxon>Puccinia</taxon>
    </lineage>
</organism>
<protein>
    <recommendedName>
        <fullName evidence="1">Dermonecrotic toxin N-terminal domain-containing protein</fullName>
    </recommendedName>
</protein>
<feature type="domain" description="Dermonecrotic toxin N-terminal" evidence="1">
    <location>
        <begin position="1"/>
        <end position="170"/>
    </location>
</feature>
<evidence type="ECO:0000259" key="1">
    <source>
        <dbReference type="Pfam" id="PF20178"/>
    </source>
</evidence>
<dbReference type="Pfam" id="PF20178">
    <property type="entry name" value="ToxA_N"/>
    <property type="match status" value="1"/>
</dbReference>
<comment type="caution">
    <text evidence="2">The sequence shown here is derived from an EMBL/GenBank/DDBJ whole genome shotgun (WGS) entry which is preliminary data.</text>
</comment>
<evidence type="ECO:0000313" key="2">
    <source>
        <dbReference type="EMBL" id="KNE88281.1"/>
    </source>
</evidence>